<dbReference type="Proteomes" id="UP000266701">
    <property type="component" value="Unassembled WGS sequence"/>
</dbReference>
<dbReference type="EMBL" id="MCBA01000067">
    <property type="protein sequence ID" value="RGP89849.1"/>
    <property type="molecule type" value="Genomic_DNA"/>
</dbReference>
<reference evidence="2 3" key="1">
    <citation type="journal article" date="2017" name="Emerg. Infect. Dis.">
        <title>Carbapenemase VCC-1-Producing Vibrio cholerae in Coastal Waters of Germany.</title>
        <authorList>
            <person name="Hammerl J.A."/>
            <person name="Jackel C."/>
            <person name="Bortolaia V."/>
            <person name="Schwartz K."/>
            <person name="Bier N."/>
            <person name="Hendriksen R.S."/>
            <person name="Guerra B."/>
            <person name="Strauch E."/>
        </authorList>
    </citation>
    <scope>NUCLEOTIDE SEQUENCE [LARGE SCALE GENOMIC DNA]</scope>
    <source>
        <strain evidence="2 3">VN-2825</strain>
    </source>
</reference>
<evidence type="ECO:0000313" key="2">
    <source>
        <dbReference type="EMBL" id="RGP89849.1"/>
    </source>
</evidence>
<organism evidence="2 3">
    <name type="scientific">Vibrio cholerae</name>
    <dbReference type="NCBI Taxonomy" id="666"/>
    <lineage>
        <taxon>Bacteria</taxon>
        <taxon>Pseudomonadati</taxon>
        <taxon>Pseudomonadota</taxon>
        <taxon>Gammaproteobacteria</taxon>
        <taxon>Vibrionales</taxon>
        <taxon>Vibrionaceae</taxon>
        <taxon>Vibrio</taxon>
    </lineage>
</organism>
<feature type="transmembrane region" description="Helical" evidence="1">
    <location>
        <begin position="38"/>
        <end position="57"/>
    </location>
</feature>
<feature type="transmembrane region" description="Helical" evidence="1">
    <location>
        <begin position="12"/>
        <end position="32"/>
    </location>
</feature>
<keyword evidence="1" id="KW-0812">Transmembrane</keyword>
<protein>
    <submittedName>
        <fullName evidence="2">Uncharacterized protein</fullName>
    </submittedName>
</protein>
<proteinExistence type="predicted"/>
<evidence type="ECO:0000313" key="3">
    <source>
        <dbReference type="Proteomes" id="UP000266701"/>
    </source>
</evidence>
<comment type="caution">
    <text evidence="2">The sequence shown here is derived from an EMBL/GenBank/DDBJ whole genome shotgun (WGS) entry which is preliminary data.</text>
</comment>
<sequence>MTTEILRIERKLKAFIKLFLLYGCIPIVVFPFAEEQTFRFFLMLISSPLFCCVYFFIRDSRKALFKRLEQKSKDYLLMYSQSLEVSKEERNVAISVLNKHYPGWSFESATEQKESA</sequence>
<evidence type="ECO:0000256" key="1">
    <source>
        <dbReference type="SAM" id="Phobius"/>
    </source>
</evidence>
<accession>A0A395TZ71</accession>
<dbReference type="AlphaFoldDB" id="A0A395TZ71"/>
<keyword evidence="1" id="KW-0472">Membrane</keyword>
<keyword evidence="1" id="KW-1133">Transmembrane helix</keyword>
<name>A0A395TZ71_VIBCL</name>
<gene>
    <name evidence="2" type="ORF">BC353_09820</name>
</gene>